<accession>A0A0E9WJR8</accession>
<sequence length="63" mass="7316">MKKELGLIIHLKNNNTVRCSISFDASRKDIIDAMKSLCEENEMDVLFAPTMKERPWEIVFIAM</sequence>
<organism evidence="1">
    <name type="scientific">Anguilla anguilla</name>
    <name type="common">European freshwater eel</name>
    <name type="synonym">Muraena anguilla</name>
    <dbReference type="NCBI Taxonomy" id="7936"/>
    <lineage>
        <taxon>Eukaryota</taxon>
        <taxon>Metazoa</taxon>
        <taxon>Chordata</taxon>
        <taxon>Craniata</taxon>
        <taxon>Vertebrata</taxon>
        <taxon>Euteleostomi</taxon>
        <taxon>Actinopterygii</taxon>
        <taxon>Neopterygii</taxon>
        <taxon>Teleostei</taxon>
        <taxon>Anguilliformes</taxon>
        <taxon>Anguillidae</taxon>
        <taxon>Anguilla</taxon>
    </lineage>
</organism>
<dbReference type="AlphaFoldDB" id="A0A0E9WJR8"/>
<protein>
    <submittedName>
        <fullName evidence="1">Uncharacterized protein</fullName>
    </submittedName>
</protein>
<proteinExistence type="predicted"/>
<reference evidence="1" key="1">
    <citation type="submission" date="2014-11" db="EMBL/GenBank/DDBJ databases">
        <authorList>
            <person name="Amaro Gonzalez C."/>
        </authorList>
    </citation>
    <scope>NUCLEOTIDE SEQUENCE</scope>
</reference>
<dbReference type="EMBL" id="GBXM01017923">
    <property type="protein sequence ID" value="JAH90654.1"/>
    <property type="molecule type" value="Transcribed_RNA"/>
</dbReference>
<reference evidence="1" key="2">
    <citation type="journal article" date="2015" name="Fish Shellfish Immunol.">
        <title>Early steps in the European eel (Anguilla anguilla)-Vibrio vulnificus interaction in the gills: Role of the RtxA13 toxin.</title>
        <authorList>
            <person name="Callol A."/>
            <person name="Pajuelo D."/>
            <person name="Ebbesson L."/>
            <person name="Teles M."/>
            <person name="MacKenzie S."/>
            <person name="Amaro C."/>
        </authorList>
    </citation>
    <scope>NUCLEOTIDE SEQUENCE</scope>
</reference>
<name>A0A0E9WJR8_ANGAN</name>
<evidence type="ECO:0000313" key="1">
    <source>
        <dbReference type="EMBL" id="JAH90654.1"/>
    </source>
</evidence>